<organism evidence="2 3">
    <name type="scientific">Luteimonas salinilitoris</name>
    <dbReference type="NCBI Taxonomy" id="3237697"/>
    <lineage>
        <taxon>Bacteria</taxon>
        <taxon>Pseudomonadati</taxon>
        <taxon>Pseudomonadota</taxon>
        <taxon>Gammaproteobacteria</taxon>
        <taxon>Lysobacterales</taxon>
        <taxon>Lysobacteraceae</taxon>
        <taxon>Luteimonas</taxon>
    </lineage>
</organism>
<dbReference type="Gene3D" id="1.50.10.20">
    <property type="match status" value="1"/>
</dbReference>
<evidence type="ECO:0000256" key="1">
    <source>
        <dbReference type="SAM" id="SignalP"/>
    </source>
</evidence>
<feature type="signal peptide" evidence="1">
    <location>
        <begin position="1"/>
        <end position="35"/>
    </location>
</feature>
<keyword evidence="1" id="KW-0732">Signal</keyword>
<evidence type="ECO:0000313" key="2">
    <source>
        <dbReference type="EMBL" id="MEZ0476547.1"/>
    </source>
</evidence>
<dbReference type="SUPFAM" id="SSF81853">
    <property type="entry name" value="Family 10 polysaccharide lyase"/>
    <property type="match status" value="1"/>
</dbReference>
<dbReference type="GO" id="GO:0016829">
    <property type="term" value="F:lyase activity"/>
    <property type="evidence" value="ECO:0007669"/>
    <property type="project" value="UniProtKB-KW"/>
</dbReference>
<comment type="caution">
    <text evidence="2">The sequence shown here is derived from an EMBL/GenBank/DDBJ whole genome shotgun (WGS) entry which is preliminary data.</text>
</comment>
<sequence>MPRHSPGSRPVPGLLRPLGSLLLAACLGVAGGAAAADVPTREATLATMKRATRFMVEEVATEGGYVWSYLPDRSRQWGELEAYPSMIWVQPPGTATMGHLFLDAYHATGDAYYYDAARQAADALVAGQHDSGGWNYLIDTAGEDSLRKWYDTIGRNAWRLEEFQHDYGNATFDDGGTSEAMQFLLRLYLEKRDAAYRAPLEKAIDFVLDSQYPIGGWPQRYPHGEPVGLHGLPDYTPLITFNDDVAEENIEFLLMVHRTLDYERERVLDAIGRAMNAFLVTQQGQPQPGWGLQYTTPDLKPAGARSYEPNGIVTHATAANVRKLMDFYRLTGDSKFLARIPEALDWLDRVRLPEALVVDGRTHPTFLEIGTDRPIYLHRRGSNVSNGAYYTDHDPANTIGHYGSTRRIDVAALRAEYEALANTPPEQASEGSPLLNGGSALPRYFTLRDVSVSDLNVGVLRGRNDDVAPEAAAALIDSLDAQGWWPTELRSTSHPYIGDGPRTPPPGDYAQTLVGDASDTSPYRAETPVMGISTGAYIEHMGTLIRYLEP</sequence>
<evidence type="ECO:0000313" key="3">
    <source>
        <dbReference type="Proteomes" id="UP001566331"/>
    </source>
</evidence>
<dbReference type="RefSeq" id="WP_370564546.1">
    <property type="nucleotide sequence ID" value="NZ_JBFWIB010000009.1"/>
</dbReference>
<keyword evidence="2" id="KW-0456">Lyase</keyword>
<protein>
    <submittedName>
        <fullName evidence="2">Pectate lyase</fullName>
    </submittedName>
</protein>
<keyword evidence="3" id="KW-1185">Reference proteome</keyword>
<dbReference type="Proteomes" id="UP001566331">
    <property type="component" value="Unassembled WGS sequence"/>
</dbReference>
<feature type="chain" id="PRO_5046554700" evidence="1">
    <location>
        <begin position="36"/>
        <end position="550"/>
    </location>
</feature>
<dbReference type="EMBL" id="JBFWIC010000039">
    <property type="protein sequence ID" value="MEZ0476547.1"/>
    <property type="molecule type" value="Genomic_DNA"/>
</dbReference>
<accession>A0ABV4HUW0</accession>
<reference evidence="2 3" key="1">
    <citation type="submission" date="2024-07" db="EMBL/GenBank/DDBJ databases">
        <title>Luteimonas salilacus sp. nov., isolated from the shore soil of Salt Lake in Tibet of China.</title>
        <authorList>
            <person name="Zhang X."/>
            <person name="Li A."/>
        </authorList>
    </citation>
    <scope>NUCLEOTIDE SEQUENCE [LARGE SCALE GENOMIC DNA]</scope>
    <source>
        <strain evidence="2 3">B3-2-R+30</strain>
    </source>
</reference>
<dbReference type="Pfam" id="PF09492">
    <property type="entry name" value="Pec_lyase"/>
    <property type="match status" value="1"/>
</dbReference>
<proteinExistence type="predicted"/>
<dbReference type="InterPro" id="IPR012669">
    <property type="entry name" value="Pectate_lyase"/>
</dbReference>
<gene>
    <name evidence="2" type="ORF">AB6713_18295</name>
</gene>
<name>A0ABV4HUW0_9GAMM</name>